<sequence length="390" mass="45014">MKNIYLLLSFLFSILSFGQANVEYALIDKKMTEIPQNSNTSTDAIAHYINSNFKTENDKIRAVFYWTASNISYDVKNMFTVTINDNPQGRIAKTLKTKKGICGDYAAIFNEIAALVGVKSVIVEGYTKQNGKVATLSHAWCAAKIDKKWYLFDPTWGSGAVYNGKFIKKRNDYYFKTEPGKIISSHIPFDYLWQFLNYPITNQEFYEGKIQVNKSKKYFDYQEEIDKYEKLSDGDKAFETAERIQKNGILNNLILEQYKYKKNEFTILTHNLNIEKLNSITNDYNQAITLLNDFIYYRNKKFKPTFSDSEISKMIQIPKENLVKCQNDINLVGSVGSENTSSIASLKKNIYEALAQAEEYETFVKEYLSKSKTARKSMFTKVTWFGIPLN</sequence>
<dbReference type="InterPro" id="IPR038765">
    <property type="entry name" value="Papain-like_cys_pep_sf"/>
</dbReference>
<name>A0A930XZG6_9FLAO</name>
<dbReference type="EMBL" id="JADHEC010000019">
    <property type="protein sequence ID" value="MBF2708873.1"/>
    <property type="molecule type" value="Genomic_DNA"/>
</dbReference>
<dbReference type="Proteomes" id="UP000646211">
    <property type="component" value="Unassembled WGS sequence"/>
</dbReference>
<evidence type="ECO:0000313" key="3">
    <source>
        <dbReference type="EMBL" id="MBF2708873.1"/>
    </source>
</evidence>
<dbReference type="InterPro" id="IPR052557">
    <property type="entry name" value="CAP/Cytokinesis_protein"/>
</dbReference>
<dbReference type="GO" id="GO:0005737">
    <property type="term" value="C:cytoplasm"/>
    <property type="evidence" value="ECO:0007669"/>
    <property type="project" value="TreeGrafter"/>
</dbReference>
<dbReference type="PANTHER" id="PTHR46333">
    <property type="entry name" value="CYTOKINESIS PROTEIN 3"/>
    <property type="match status" value="1"/>
</dbReference>
<feature type="chain" id="PRO_5036911823" description="Transglutaminase-like domain-containing protein" evidence="1">
    <location>
        <begin position="21"/>
        <end position="390"/>
    </location>
</feature>
<dbReference type="AlphaFoldDB" id="A0A930XZG6"/>
<keyword evidence="4" id="KW-1185">Reference proteome</keyword>
<evidence type="ECO:0000256" key="1">
    <source>
        <dbReference type="SAM" id="SignalP"/>
    </source>
</evidence>
<evidence type="ECO:0000259" key="2">
    <source>
        <dbReference type="SMART" id="SM00460"/>
    </source>
</evidence>
<dbReference type="Pfam" id="PF01841">
    <property type="entry name" value="Transglut_core"/>
    <property type="match status" value="1"/>
</dbReference>
<reference evidence="3" key="1">
    <citation type="submission" date="2020-11" db="EMBL/GenBank/DDBJ databases">
        <title>Genome of Flavobacterium soyangense.</title>
        <authorList>
            <person name="Liu Q."/>
            <person name="Xin Y.-H."/>
        </authorList>
    </citation>
    <scope>NUCLEOTIDE SEQUENCE</scope>
    <source>
        <strain evidence="3">CGMCC 1.13493</strain>
    </source>
</reference>
<keyword evidence="1" id="KW-0732">Signal</keyword>
<proteinExistence type="predicted"/>
<dbReference type="Gene3D" id="3.10.620.30">
    <property type="match status" value="1"/>
</dbReference>
<dbReference type="RefSeq" id="WP_194312123.1">
    <property type="nucleotide sequence ID" value="NZ_JADHEC010000019.1"/>
</dbReference>
<comment type="caution">
    <text evidence="3">The sequence shown here is derived from an EMBL/GenBank/DDBJ whole genome shotgun (WGS) entry which is preliminary data.</text>
</comment>
<feature type="signal peptide" evidence="1">
    <location>
        <begin position="1"/>
        <end position="20"/>
    </location>
</feature>
<gene>
    <name evidence="3" type="ORF">IR213_09750</name>
</gene>
<organism evidence="3 4">
    <name type="scientific">Flavobacterium soyangense</name>
    <dbReference type="NCBI Taxonomy" id="2023265"/>
    <lineage>
        <taxon>Bacteria</taxon>
        <taxon>Pseudomonadati</taxon>
        <taxon>Bacteroidota</taxon>
        <taxon>Flavobacteriia</taxon>
        <taxon>Flavobacteriales</taxon>
        <taxon>Flavobacteriaceae</taxon>
        <taxon>Flavobacterium</taxon>
    </lineage>
</organism>
<protein>
    <recommendedName>
        <fullName evidence="2">Transglutaminase-like domain-containing protein</fullName>
    </recommendedName>
</protein>
<dbReference type="SMART" id="SM00460">
    <property type="entry name" value="TGc"/>
    <property type="match status" value="1"/>
</dbReference>
<dbReference type="PANTHER" id="PTHR46333:SF2">
    <property type="entry name" value="CYTOKINESIS PROTEIN 3"/>
    <property type="match status" value="1"/>
</dbReference>
<accession>A0A930XZG6</accession>
<dbReference type="SUPFAM" id="SSF54001">
    <property type="entry name" value="Cysteine proteinases"/>
    <property type="match status" value="1"/>
</dbReference>
<feature type="domain" description="Transglutaminase-like" evidence="2">
    <location>
        <begin position="94"/>
        <end position="156"/>
    </location>
</feature>
<evidence type="ECO:0000313" key="4">
    <source>
        <dbReference type="Proteomes" id="UP000646211"/>
    </source>
</evidence>
<dbReference type="InterPro" id="IPR002931">
    <property type="entry name" value="Transglutaminase-like"/>
</dbReference>